<dbReference type="Proteomes" id="UP000554482">
    <property type="component" value="Unassembled WGS sequence"/>
</dbReference>
<dbReference type="PANTHER" id="PTHR11472">
    <property type="entry name" value="DNA REPAIR DEAD HELICASE RAD3/XP-D SUBFAMILY MEMBER"/>
    <property type="match status" value="1"/>
</dbReference>
<evidence type="ECO:0000313" key="6">
    <source>
        <dbReference type="EMBL" id="KAF5187137.1"/>
    </source>
</evidence>
<dbReference type="InterPro" id="IPR014013">
    <property type="entry name" value="Helic_SF1/SF2_ATP-bd_DinG/Rad3"/>
</dbReference>
<reference evidence="6 7" key="1">
    <citation type="submission" date="2020-06" db="EMBL/GenBank/DDBJ databases">
        <title>Transcriptomic and genomic resources for Thalictrum thalictroides and T. hernandezii: Facilitating candidate gene discovery in an emerging model plant lineage.</title>
        <authorList>
            <person name="Arias T."/>
            <person name="Riano-Pachon D.M."/>
            <person name="Di Stilio V.S."/>
        </authorList>
    </citation>
    <scope>NUCLEOTIDE SEQUENCE [LARGE SCALE GENOMIC DNA]</scope>
    <source>
        <strain evidence="7">cv. WT478/WT964</strain>
        <tissue evidence="6">Leaves</tissue>
    </source>
</reference>
<name>A0A7J6VQU1_THATH</name>
<dbReference type="InterPro" id="IPR045028">
    <property type="entry name" value="DinG/Rad3-like"/>
</dbReference>
<keyword evidence="2" id="KW-0378">Hydrolase</keyword>
<evidence type="ECO:0000256" key="2">
    <source>
        <dbReference type="ARBA" id="ARBA00022801"/>
    </source>
</evidence>
<evidence type="ECO:0000256" key="4">
    <source>
        <dbReference type="SAM" id="MobiDB-lite"/>
    </source>
</evidence>
<dbReference type="GO" id="GO:0005524">
    <property type="term" value="F:ATP binding"/>
    <property type="evidence" value="ECO:0007669"/>
    <property type="project" value="UniProtKB-KW"/>
</dbReference>
<evidence type="ECO:0000313" key="7">
    <source>
        <dbReference type="Proteomes" id="UP000554482"/>
    </source>
</evidence>
<comment type="caution">
    <text evidence="6">The sequence shown here is derived from an EMBL/GenBank/DDBJ whole genome shotgun (WGS) entry which is preliminary data.</text>
</comment>
<feature type="domain" description="Helicase ATP-binding" evidence="5">
    <location>
        <begin position="5"/>
        <end position="158"/>
    </location>
</feature>
<protein>
    <submittedName>
        <fullName evidence="6">Atp-dependent dna helicase chl1</fullName>
    </submittedName>
</protein>
<organism evidence="6 7">
    <name type="scientific">Thalictrum thalictroides</name>
    <name type="common">Rue-anemone</name>
    <name type="synonym">Anemone thalictroides</name>
    <dbReference type="NCBI Taxonomy" id="46969"/>
    <lineage>
        <taxon>Eukaryota</taxon>
        <taxon>Viridiplantae</taxon>
        <taxon>Streptophyta</taxon>
        <taxon>Embryophyta</taxon>
        <taxon>Tracheophyta</taxon>
        <taxon>Spermatophyta</taxon>
        <taxon>Magnoliopsida</taxon>
        <taxon>Ranunculales</taxon>
        <taxon>Ranunculaceae</taxon>
        <taxon>Thalictroideae</taxon>
        <taxon>Thalictrum</taxon>
    </lineage>
</organism>
<dbReference type="InterPro" id="IPR027417">
    <property type="entry name" value="P-loop_NTPase"/>
</dbReference>
<dbReference type="OrthoDB" id="1740423at2759"/>
<feature type="compositionally biased region" description="Basic and acidic residues" evidence="4">
    <location>
        <begin position="139"/>
        <end position="148"/>
    </location>
</feature>
<keyword evidence="3" id="KW-0067">ATP-binding</keyword>
<feature type="region of interest" description="Disordered" evidence="4">
    <location>
        <begin position="126"/>
        <end position="158"/>
    </location>
</feature>
<dbReference type="GO" id="GO:0034085">
    <property type="term" value="P:establishment of sister chromatid cohesion"/>
    <property type="evidence" value="ECO:0007669"/>
    <property type="project" value="TreeGrafter"/>
</dbReference>
<evidence type="ECO:0000259" key="5">
    <source>
        <dbReference type="PROSITE" id="PS51193"/>
    </source>
</evidence>
<dbReference type="PROSITE" id="PS51193">
    <property type="entry name" value="HELICASE_ATP_BIND_2"/>
    <property type="match status" value="1"/>
</dbReference>
<dbReference type="EMBL" id="JABWDY010028381">
    <property type="protein sequence ID" value="KAF5187137.1"/>
    <property type="molecule type" value="Genomic_DNA"/>
</dbReference>
<dbReference type="GO" id="GO:0005634">
    <property type="term" value="C:nucleus"/>
    <property type="evidence" value="ECO:0007669"/>
    <property type="project" value="TreeGrafter"/>
</dbReference>
<dbReference type="PANTHER" id="PTHR11472:SF41">
    <property type="entry name" value="ATP-DEPENDENT DNA HELICASE DDX11-RELATED"/>
    <property type="match status" value="1"/>
</dbReference>
<dbReference type="SUPFAM" id="SSF52540">
    <property type="entry name" value="P-loop containing nucleoside triphosphate hydrolases"/>
    <property type="match status" value="1"/>
</dbReference>
<proteinExistence type="predicted"/>
<gene>
    <name evidence="6" type="ORF">FRX31_023275</name>
</gene>
<sequence length="158" mass="18327">MEREVPKFSAFPYKPYSIQIDFMKAFYQALNKGGVAMLESPTGTGKTLSIICSGLQWIIDRKEQMKSEIKSNQRSKDDSVCDDEPDWMKDFVIEKNDSDKVKKESEKGKLGFRNLNKKNLKNSCRDLLGKSEEEDERLDSEKRVKRQDNVGLDEEEEF</sequence>
<dbReference type="GO" id="GO:0003678">
    <property type="term" value="F:DNA helicase activity"/>
    <property type="evidence" value="ECO:0007669"/>
    <property type="project" value="TreeGrafter"/>
</dbReference>
<evidence type="ECO:0000256" key="3">
    <source>
        <dbReference type="ARBA" id="ARBA00022840"/>
    </source>
</evidence>
<evidence type="ECO:0000256" key="1">
    <source>
        <dbReference type="ARBA" id="ARBA00022741"/>
    </source>
</evidence>
<dbReference type="AlphaFoldDB" id="A0A7J6VQU1"/>
<accession>A0A7J6VQU1</accession>
<keyword evidence="6" id="KW-0347">Helicase</keyword>
<dbReference type="FunFam" id="3.40.50.300:FF:001791">
    <property type="entry name" value="RAD3-like DNA-binding helicase protein"/>
    <property type="match status" value="1"/>
</dbReference>
<keyword evidence="1" id="KW-0547">Nucleotide-binding</keyword>
<keyword evidence="7" id="KW-1185">Reference proteome</keyword>
<dbReference type="GO" id="GO:0016787">
    <property type="term" value="F:hydrolase activity"/>
    <property type="evidence" value="ECO:0007669"/>
    <property type="project" value="UniProtKB-KW"/>
</dbReference>
<dbReference type="Gene3D" id="3.40.50.300">
    <property type="entry name" value="P-loop containing nucleotide triphosphate hydrolases"/>
    <property type="match status" value="1"/>
</dbReference>